<feature type="compositionally biased region" description="Basic residues" evidence="1">
    <location>
        <begin position="10"/>
        <end position="29"/>
    </location>
</feature>
<evidence type="ECO:0000313" key="3">
    <source>
        <dbReference type="Proteomes" id="UP000799750"/>
    </source>
</evidence>
<dbReference type="EMBL" id="MU004181">
    <property type="protein sequence ID" value="KAF2502009.1"/>
    <property type="molecule type" value="Genomic_DNA"/>
</dbReference>
<organism evidence="2 3">
    <name type="scientific">Lophium mytilinum</name>
    <dbReference type="NCBI Taxonomy" id="390894"/>
    <lineage>
        <taxon>Eukaryota</taxon>
        <taxon>Fungi</taxon>
        <taxon>Dikarya</taxon>
        <taxon>Ascomycota</taxon>
        <taxon>Pezizomycotina</taxon>
        <taxon>Dothideomycetes</taxon>
        <taxon>Pleosporomycetidae</taxon>
        <taxon>Mytilinidiales</taxon>
        <taxon>Mytilinidiaceae</taxon>
        <taxon>Lophium</taxon>
    </lineage>
</organism>
<sequence>MAVTYPWSSRSRKTGAQKSSLKRQAHRARQQQRLELKANRAFGLAQGSVNQHLVMRSKRAKVPKEVGTLGLHTGTDDLLAAGSFQNEDSTISSDEDMEVDAGEQVEDLVDASAISLRSTMQLEPLSSIKDDGTGSRSEGDLIVNTNVCARAAIATITTSSVNDDLRDDVSEASTIIFLDDEDEVVMEVDRKEDPDADKENKKPLLLLDLPTEILIDIFSKAVGVGGDVIIETTEGDEVNVPNRFAIADHSFGGEYVTSYMTLRCTNKKIRDIVDESFWRLNGFQFGTGYVMCDFLDRTEPKFVHEIRRVTINVVDGSSEFLLHYLLLLSSLRRLTITGCSYVYEAGDSQDQFEAQCQSLFEDLVQGRTEKLFTPLREAYGQNRFEIVFDALCKGRNVRFHDLMRRAQLCGKAAGQVPLSLKQIEDRAAAINRRCNNMIANIEAASEAEGAAEE</sequence>
<proteinExistence type="predicted"/>
<accession>A0A6A6RBB7</accession>
<evidence type="ECO:0000313" key="2">
    <source>
        <dbReference type="EMBL" id="KAF2502009.1"/>
    </source>
</evidence>
<protein>
    <submittedName>
        <fullName evidence="2">Uncharacterized protein</fullName>
    </submittedName>
</protein>
<gene>
    <name evidence="2" type="ORF">BU16DRAFT_532434</name>
</gene>
<keyword evidence="3" id="KW-1185">Reference proteome</keyword>
<name>A0A6A6RBB7_9PEZI</name>
<reference evidence="2" key="1">
    <citation type="journal article" date="2020" name="Stud. Mycol.">
        <title>101 Dothideomycetes genomes: a test case for predicting lifestyles and emergence of pathogens.</title>
        <authorList>
            <person name="Haridas S."/>
            <person name="Albert R."/>
            <person name="Binder M."/>
            <person name="Bloem J."/>
            <person name="Labutti K."/>
            <person name="Salamov A."/>
            <person name="Andreopoulos B."/>
            <person name="Baker S."/>
            <person name="Barry K."/>
            <person name="Bills G."/>
            <person name="Bluhm B."/>
            <person name="Cannon C."/>
            <person name="Castanera R."/>
            <person name="Culley D."/>
            <person name="Daum C."/>
            <person name="Ezra D."/>
            <person name="Gonzalez J."/>
            <person name="Henrissat B."/>
            <person name="Kuo A."/>
            <person name="Liang C."/>
            <person name="Lipzen A."/>
            <person name="Lutzoni F."/>
            <person name="Magnuson J."/>
            <person name="Mondo S."/>
            <person name="Nolan M."/>
            <person name="Ohm R."/>
            <person name="Pangilinan J."/>
            <person name="Park H.-J."/>
            <person name="Ramirez L."/>
            <person name="Alfaro M."/>
            <person name="Sun H."/>
            <person name="Tritt A."/>
            <person name="Yoshinaga Y."/>
            <person name="Zwiers L.-H."/>
            <person name="Turgeon B."/>
            <person name="Goodwin S."/>
            <person name="Spatafora J."/>
            <person name="Crous P."/>
            <person name="Grigoriev I."/>
        </authorList>
    </citation>
    <scope>NUCLEOTIDE SEQUENCE</scope>
    <source>
        <strain evidence="2">CBS 269.34</strain>
    </source>
</reference>
<feature type="region of interest" description="Disordered" evidence="1">
    <location>
        <begin position="1"/>
        <end position="29"/>
    </location>
</feature>
<dbReference type="AlphaFoldDB" id="A0A6A6RBB7"/>
<dbReference type="Proteomes" id="UP000799750">
    <property type="component" value="Unassembled WGS sequence"/>
</dbReference>
<evidence type="ECO:0000256" key="1">
    <source>
        <dbReference type="SAM" id="MobiDB-lite"/>
    </source>
</evidence>
<dbReference type="OrthoDB" id="10526960at2759"/>